<sequence length="621" mass="68338">MKLKWLLLLTSFWSFFFLSGVAEAARLLSWRFDASQNRLVFTTDSGIQPKAQLLANPTRLVVDLPGTTLGGPRLNQQGRGAIREVRVGQFDNRTTRIVVELAPGYFLDPQKVQFQGLSPSQWSVQLPRPEPIASSPSLQRRQREIGTNNSPSPPPQPNNTQLVGANLPSNLSVTRDGFFIRIPGAEPGFIKVRENRSKRRRDRGRPYTVDVEVEDLILPSSLANREFAVNSHGVSQIQFLQEQTDAKTAALIRLNVTEDSGNWRASFSSVGGLVILPENTNAANRSSSRQNSSRDSNSRLATIGSVQLANNGTQLLISADRNVKPISNWDRSANAFRITIPSAKLADQVKGPNLDASSPVSKVKLRQQDESTVVILVEPGNGIQIGALNQLNDQLLALQLLKTRSAVPPTGSIRVPPPARRIPPARTTRSRLPSSRSRVPNSRLVVMLDPGHGGKDPGAIGIGGLQEKNVILPISRRVAQILERNGVQVVLTRSSDYFVSLSGRVQMAERANADLFVSIHANAINMSRPDVNGLETYYYQTGSSLARTIHNSVLRRFNMRNRGVRRARFYVLRRTSMPAALVEVGFVTGREDAPRLASPAFQNQMAEAIAEGILQYVRSSR</sequence>
<dbReference type="GO" id="GO:0008745">
    <property type="term" value="F:N-acetylmuramoyl-L-alanine amidase activity"/>
    <property type="evidence" value="ECO:0007669"/>
    <property type="project" value="InterPro"/>
</dbReference>
<dbReference type="PANTHER" id="PTHR30404">
    <property type="entry name" value="N-ACETYLMURAMOYL-L-ALANINE AMIDASE"/>
    <property type="match status" value="1"/>
</dbReference>
<feature type="domain" description="MurNAc-LAA" evidence="3">
    <location>
        <begin position="505"/>
        <end position="614"/>
    </location>
</feature>
<feature type="region of interest" description="Disordered" evidence="2">
    <location>
        <begin position="409"/>
        <end position="438"/>
    </location>
</feature>
<accession>A0A6B3N1Y0</accession>
<dbReference type="Pfam" id="PF01520">
    <property type="entry name" value="Amidase_3"/>
    <property type="match status" value="1"/>
</dbReference>
<dbReference type="FunFam" id="3.40.630.40:FF:000005">
    <property type="entry name" value="N-acetylmuramoyl-L-alanine amidase (AmiA)"/>
    <property type="match status" value="1"/>
</dbReference>
<keyword evidence="1" id="KW-0378">Hydrolase</keyword>
<feature type="region of interest" description="Disordered" evidence="2">
    <location>
        <begin position="123"/>
        <end position="166"/>
    </location>
</feature>
<dbReference type="AlphaFoldDB" id="A0A6B3N1Y0"/>
<dbReference type="InterPro" id="IPR021731">
    <property type="entry name" value="AMIN_dom"/>
</dbReference>
<dbReference type="GO" id="GO:0030288">
    <property type="term" value="C:outer membrane-bounded periplasmic space"/>
    <property type="evidence" value="ECO:0007669"/>
    <property type="project" value="TreeGrafter"/>
</dbReference>
<reference evidence="4" key="1">
    <citation type="submission" date="2019-11" db="EMBL/GenBank/DDBJ databases">
        <title>Genomic insights into an expanded diversity of filamentous marine cyanobacteria reveals the extraordinary biosynthetic potential of Moorea and Okeania.</title>
        <authorList>
            <person name="Ferreira Leao T."/>
            <person name="Wang M."/>
            <person name="Moss N."/>
            <person name="Da Silva R."/>
            <person name="Sanders J."/>
            <person name="Nurk S."/>
            <person name="Gurevich A."/>
            <person name="Humphrey G."/>
            <person name="Reher R."/>
            <person name="Zhu Q."/>
            <person name="Belda-Ferre P."/>
            <person name="Glukhov E."/>
            <person name="Rex R."/>
            <person name="Dorrestein P.C."/>
            <person name="Knight R."/>
            <person name="Pevzner P."/>
            <person name="Gerwick W.H."/>
            <person name="Gerwick L."/>
        </authorList>
    </citation>
    <scope>NUCLEOTIDE SEQUENCE</scope>
    <source>
        <strain evidence="4">SIO1C4</strain>
    </source>
</reference>
<evidence type="ECO:0000313" key="4">
    <source>
        <dbReference type="EMBL" id="NER27139.1"/>
    </source>
</evidence>
<dbReference type="InterPro" id="IPR050695">
    <property type="entry name" value="N-acetylmuramoyl_amidase_3"/>
</dbReference>
<dbReference type="Gene3D" id="3.40.630.40">
    <property type="entry name" value="Zn-dependent exopeptidases"/>
    <property type="match status" value="1"/>
</dbReference>
<dbReference type="InterPro" id="IPR002508">
    <property type="entry name" value="MurNAc-LAA_cat"/>
</dbReference>
<dbReference type="Gene3D" id="2.60.40.3500">
    <property type="match status" value="1"/>
</dbReference>
<dbReference type="EMBL" id="JAAHFQ010000075">
    <property type="protein sequence ID" value="NER27139.1"/>
    <property type="molecule type" value="Genomic_DNA"/>
</dbReference>
<dbReference type="SMART" id="SM00646">
    <property type="entry name" value="Ami_3"/>
    <property type="match status" value="1"/>
</dbReference>
<dbReference type="SUPFAM" id="SSF53187">
    <property type="entry name" value="Zn-dependent exopeptidases"/>
    <property type="match status" value="1"/>
</dbReference>
<dbReference type="CDD" id="cd02696">
    <property type="entry name" value="MurNAc-LAA"/>
    <property type="match status" value="1"/>
</dbReference>
<organism evidence="4">
    <name type="scientific">Symploca sp. SIO1C4</name>
    <dbReference type="NCBI Taxonomy" id="2607765"/>
    <lineage>
        <taxon>Bacteria</taxon>
        <taxon>Bacillati</taxon>
        <taxon>Cyanobacteriota</taxon>
        <taxon>Cyanophyceae</taxon>
        <taxon>Coleofasciculales</taxon>
        <taxon>Coleofasciculaceae</taxon>
        <taxon>Symploca</taxon>
    </lineage>
</organism>
<protein>
    <submittedName>
        <fullName evidence="4">N-acetylmuramoyl-L-alanine amidase</fullName>
    </submittedName>
</protein>
<dbReference type="Pfam" id="PF11741">
    <property type="entry name" value="AMIN"/>
    <property type="match status" value="1"/>
</dbReference>
<dbReference type="PANTHER" id="PTHR30404:SF0">
    <property type="entry name" value="N-ACETYLMURAMOYL-L-ALANINE AMIDASE AMIC"/>
    <property type="match status" value="1"/>
</dbReference>
<feature type="compositionally biased region" description="Low complexity" evidence="2">
    <location>
        <begin position="422"/>
        <end position="438"/>
    </location>
</feature>
<evidence type="ECO:0000259" key="3">
    <source>
        <dbReference type="SMART" id="SM00646"/>
    </source>
</evidence>
<gene>
    <name evidence="4" type="ORF">F6J89_05750</name>
</gene>
<name>A0A6B3N1Y0_9CYAN</name>
<proteinExistence type="predicted"/>
<evidence type="ECO:0000256" key="1">
    <source>
        <dbReference type="ARBA" id="ARBA00022801"/>
    </source>
</evidence>
<comment type="caution">
    <text evidence="4">The sequence shown here is derived from an EMBL/GenBank/DDBJ whole genome shotgun (WGS) entry which is preliminary data.</text>
</comment>
<dbReference type="GO" id="GO:0009253">
    <property type="term" value="P:peptidoglycan catabolic process"/>
    <property type="evidence" value="ECO:0007669"/>
    <property type="project" value="InterPro"/>
</dbReference>
<evidence type="ECO:0000256" key="2">
    <source>
        <dbReference type="SAM" id="MobiDB-lite"/>
    </source>
</evidence>